<sequence>MEGLLPMIFRVIRKTKSRRKYKCLSSGCALRNNDFYHEIDQGYYTYHGEPASHSRVDDYGEKIDYRRYNSVTEFSNVFSSSPKKKSHSTVGSNSKELVSYKVSSVY</sequence>
<evidence type="ECO:0000313" key="4">
    <source>
        <dbReference type="Proteomes" id="UP000002051"/>
    </source>
</evidence>
<dbReference type="Proteomes" id="UP000002051">
    <property type="component" value="Chromosome 8"/>
</dbReference>
<dbReference type="EMBL" id="PSQE01000008">
    <property type="protein sequence ID" value="RHN43220.1"/>
    <property type="molecule type" value="Genomic_DNA"/>
</dbReference>
<dbReference type="OMA" id="NDFYHEI"/>
<dbReference type="AlphaFoldDB" id="G7LGI8"/>
<reference evidence="1 4" key="1">
    <citation type="journal article" date="2011" name="Nature">
        <title>The Medicago genome provides insight into the evolution of rhizobial symbioses.</title>
        <authorList>
            <person name="Young N.D."/>
            <person name="Debelle F."/>
            <person name="Oldroyd G.E."/>
            <person name="Geurts R."/>
            <person name="Cannon S.B."/>
            <person name="Udvardi M.K."/>
            <person name="Benedito V.A."/>
            <person name="Mayer K.F."/>
            <person name="Gouzy J."/>
            <person name="Schoof H."/>
            <person name="Van de Peer Y."/>
            <person name="Proost S."/>
            <person name="Cook D.R."/>
            <person name="Meyers B.C."/>
            <person name="Spannagl M."/>
            <person name="Cheung F."/>
            <person name="De Mita S."/>
            <person name="Krishnakumar V."/>
            <person name="Gundlach H."/>
            <person name="Zhou S."/>
            <person name="Mudge J."/>
            <person name="Bharti A.K."/>
            <person name="Murray J.D."/>
            <person name="Naoumkina M.A."/>
            <person name="Rosen B."/>
            <person name="Silverstein K.A."/>
            <person name="Tang H."/>
            <person name="Rombauts S."/>
            <person name="Zhao P.X."/>
            <person name="Zhou P."/>
            <person name="Barbe V."/>
            <person name="Bardou P."/>
            <person name="Bechner M."/>
            <person name="Bellec A."/>
            <person name="Berger A."/>
            <person name="Berges H."/>
            <person name="Bidwell S."/>
            <person name="Bisseling T."/>
            <person name="Choisne N."/>
            <person name="Couloux A."/>
            <person name="Denny R."/>
            <person name="Deshpande S."/>
            <person name="Dai X."/>
            <person name="Doyle J.J."/>
            <person name="Dudez A.M."/>
            <person name="Farmer A.D."/>
            <person name="Fouteau S."/>
            <person name="Franken C."/>
            <person name="Gibelin C."/>
            <person name="Gish J."/>
            <person name="Goldstein S."/>
            <person name="Gonzalez A.J."/>
            <person name="Green P.J."/>
            <person name="Hallab A."/>
            <person name="Hartog M."/>
            <person name="Hua A."/>
            <person name="Humphray S.J."/>
            <person name="Jeong D.H."/>
            <person name="Jing Y."/>
            <person name="Jocker A."/>
            <person name="Kenton S.M."/>
            <person name="Kim D.J."/>
            <person name="Klee K."/>
            <person name="Lai H."/>
            <person name="Lang C."/>
            <person name="Lin S."/>
            <person name="Macmil S.L."/>
            <person name="Magdelenat G."/>
            <person name="Matthews L."/>
            <person name="McCorrison J."/>
            <person name="Monaghan E.L."/>
            <person name="Mun J.H."/>
            <person name="Najar F.Z."/>
            <person name="Nicholson C."/>
            <person name="Noirot C."/>
            <person name="O'Bleness M."/>
            <person name="Paule C.R."/>
            <person name="Poulain J."/>
            <person name="Prion F."/>
            <person name="Qin B."/>
            <person name="Qu C."/>
            <person name="Retzel E.F."/>
            <person name="Riddle C."/>
            <person name="Sallet E."/>
            <person name="Samain S."/>
            <person name="Samson N."/>
            <person name="Sanders I."/>
            <person name="Saurat O."/>
            <person name="Scarpelli C."/>
            <person name="Schiex T."/>
            <person name="Segurens B."/>
            <person name="Severin A.J."/>
            <person name="Sherrier D.J."/>
            <person name="Shi R."/>
            <person name="Sims S."/>
            <person name="Singer S.R."/>
            <person name="Sinharoy S."/>
            <person name="Sterck L."/>
            <person name="Viollet A."/>
            <person name="Wang B.B."/>
            <person name="Wang K."/>
            <person name="Wang M."/>
            <person name="Wang X."/>
            <person name="Warfsmann J."/>
            <person name="Weissenbach J."/>
            <person name="White D.D."/>
            <person name="White J.D."/>
            <person name="Wiley G.B."/>
            <person name="Wincker P."/>
            <person name="Xing Y."/>
            <person name="Yang L."/>
            <person name="Yao Z."/>
            <person name="Ying F."/>
            <person name="Zhai J."/>
            <person name="Zhou L."/>
            <person name="Zuber A."/>
            <person name="Denarie J."/>
            <person name="Dixon R.A."/>
            <person name="May G.D."/>
            <person name="Schwartz D.C."/>
            <person name="Rogers J."/>
            <person name="Quetier F."/>
            <person name="Town C.D."/>
            <person name="Roe B.A."/>
        </authorList>
    </citation>
    <scope>NUCLEOTIDE SEQUENCE [LARGE SCALE GENOMIC DNA]</scope>
    <source>
        <strain evidence="1">A17</strain>
        <strain evidence="3 4">cv. Jemalong A17</strain>
    </source>
</reference>
<evidence type="ECO:0000313" key="1">
    <source>
        <dbReference type="EMBL" id="AET04916.1"/>
    </source>
</evidence>
<dbReference type="Gramene" id="rna49760">
    <property type="protein sequence ID" value="RHN43220.1"/>
    <property type="gene ID" value="gene49760"/>
</dbReference>
<evidence type="ECO:0000313" key="2">
    <source>
        <dbReference type="EMBL" id="RHN43220.1"/>
    </source>
</evidence>
<reference evidence="2" key="4">
    <citation type="journal article" date="2018" name="Nat. Plants">
        <title>Whole-genome landscape of Medicago truncatula symbiotic genes.</title>
        <authorList>
            <person name="Pecrix Y."/>
            <person name="Gamas P."/>
            <person name="Carrere S."/>
        </authorList>
    </citation>
    <scope>NUCLEOTIDE SEQUENCE</scope>
    <source>
        <tissue evidence="2">Leaves</tissue>
    </source>
</reference>
<dbReference type="Proteomes" id="UP000265566">
    <property type="component" value="Chromosome 8"/>
</dbReference>
<evidence type="ECO:0000313" key="3">
    <source>
        <dbReference type="EnsemblPlants" id="AET04916"/>
    </source>
</evidence>
<dbReference type="PaxDb" id="3880-AET04916"/>
<dbReference type="HOGENOM" id="CLU_143096_1_0_1"/>
<dbReference type="EMBL" id="CM001224">
    <property type="protein sequence ID" value="AET04916.1"/>
    <property type="molecule type" value="Genomic_DNA"/>
</dbReference>
<reference evidence="3" key="3">
    <citation type="submission" date="2015-04" db="UniProtKB">
        <authorList>
            <consortium name="EnsemblPlants"/>
        </authorList>
    </citation>
    <scope>IDENTIFICATION</scope>
    <source>
        <strain evidence="3">cv. Jemalong A17</strain>
    </source>
</reference>
<protein>
    <submittedName>
        <fullName evidence="1 3">Uncharacterized protein</fullName>
    </submittedName>
</protein>
<name>G7LGI8_MEDTR</name>
<keyword evidence="4" id="KW-1185">Reference proteome</keyword>
<proteinExistence type="predicted"/>
<dbReference type="PANTHER" id="PTHR35485">
    <property type="entry name" value="OS01G0888900 PROTEIN"/>
    <property type="match status" value="1"/>
</dbReference>
<accession>G7LGI8</accession>
<dbReference type="PANTHER" id="PTHR35485:SF4">
    <property type="entry name" value="EXPRESSED PROTEIN"/>
    <property type="match status" value="1"/>
</dbReference>
<organism evidence="1 4">
    <name type="scientific">Medicago truncatula</name>
    <name type="common">Barrel medic</name>
    <name type="synonym">Medicago tribuloides</name>
    <dbReference type="NCBI Taxonomy" id="3880"/>
    <lineage>
        <taxon>Eukaryota</taxon>
        <taxon>Viridiplantae</taxon>
        <taxon>Streptophyta</taxon>
        <taxon>Embryophyta</taxon>
        <taxon>Tracheophyta</taxon>
        <taxon>Spermatophyta</taxon>
        <taxon>Magnoliopsida</taxon>
        <taxon>eudicotyledons</taxon>
        <taxon>Gunneridae</taxon>
        <taxon>Pentapetalae</taxon>
        <taxon>rosids</taxon>
        <taxon>fabids</taxon>
        <taxon>Fabales</taxon>
        <taxon>Fabaceae</taxon>
        <taxon>Papilionoideae</taxon>
        <taxon>50 kb inversion clade</taxon>
        <taxon>NPAAA clade</taxon>
        <taxon>Hologalegina</taxon>
        <taxon>IRL clade</taxon>
        <taxon>Trifolieae</taxon>
        <taxon>Medicago</taxon>
    </lineage>
</organism>
<dbReference type="EnsemblPlants" id="AET04916">
    <property type="protein sequence ID" value="AET04916"/>
    <property type="gene ID" value="MTR_8g095560"/>
</dbReference>
<reference evidence="1 4" key="2">
    <citation type="journal article" date="2014" name="BMC Genomics">
        <title>An improved genome release (version Mt4.0) for the model legume Medicago truncatula.</title>
        <authorList>
            <person name="Tang H."/>
            <person name="Krishnakumar V."/>
            <person name="Bidwell S."/>
            <person name="Rosen B."/>
            <person name="Chan A."/>
            <person name="Zhou S."/>
            <person name="Gentzbittel L."/>
            <person name="Childs K.L."/>
            <person name="Yandell M."/>
            <person name="Gundlach H."/>
            <person name="Mayer K.F."/>
            <person name="Schwartz D.C."/>
            <person name="Town C.D."/>
        </authorList>
    </citation>
    <scope>GENOME REANNOTATION</scope>
    <source>
        <strain evidence="3 4">cv. Jemalong A17</strain>
    </source>
</reference>
<gene>
    <name evidence="1" type="ordered locus">MTR_8g095560</name>
    <name evidence="2" type="ORF">MtrunA17_Chr8g0385431</name>
</gene>